<accession>A0AA49A884</accession>
<dbReference type="NCBIfam" id="NF005495">
    <property type="entry name" value="PRK07109.1"/>
    <property type="match status" value="1"/>
</dbReference>
<dbReference type="PANTHER" id="PTHR44196">
    <property type="entry name" value="DEHYDROGENASE/REDUCTASE SDR FAMILY MEMBER 7B"/>
    <property type="match status" value="1"/>
</dbReference>
<evidence type="ECO:0000313" key="5">
    <source>
        <dbReference type="EMBL" id="QPI49577.1"/>
    </source>
</evidence>
<feature type="transmembrane region" description="Helical" evidence="4">
    <location>
        <begin position="321"/>
        <end position="338"/>
    </location>
</feature>
<protein>
    <submittedName>
        <fullName evidence="5">SDR family oxidoreductase</fullName>
    </submittedName>
</protein>
<dbReference type="Gene3D" id="3.40.50.720">
    <property type="entry name" value="NAD(P)-binding Rossmann-like Domain"/>
    <property type="match status" value="1"/>
</dbReference>
<dbReference type="PRINTS" id="PR00081">
    <property type="entry name" value="GDHRDH"/>
</dbReference>
<dbReference type="InterPro" id="IPR020904">
    <property type="entry name" value="Sc_DH/Rdtase_CS"/>
</dbReference>
<organism evidence="5 6">
    <name type="scientific">Massilia antarctica</name>
    <dbReference type="NCBI Taxonomy" id="2765360"/>
    <lineage>
        <taxon>Bacteria</taxon>
        <taxon>Pseudomonadati</taxon>
        <taxon>Pseudomonadota</taxon>
        <taxon>Betaproteobacteria</taxon>
        <taxon>Burkholderiales</taxon>
        <taxon>Oxalobacteraceae</taxon>
        <taxon>Telluria group</taxon>
        <taxon>Massilia</taxon>
    </lineage>
</organism>
<evidence type="ECO:0000313" key="6">
    <source>
        <dbReference type="Proteomes" id="UP000662888"/>
    </source>
</evidence>
<dbReference type="EMBL" id="CP065053">
    <property type="protein sequence ID" value="QPI49577.1"/>
    <property type="molecule type" value="Genomic_DNA"/>
</dbReference>
<evidence type="ECO:0000256" key="2">
    <source>
        <dbReference type="ARBA" id="ARBA00023002"/>
    </source>
</evidence>
<dbReference type="InterPro" id="IPR002347">
    <property type="entry name" value="SDR_fam"/>
</dbReference>
<proteinExistence type="inferred from homology"/>
<dbReference type="PRINTS" id="PR00080">
    <property type="entry name" value="SDRFAMILY"/>
</dbReference>
<evidence type="ECO:0000256" key="1">
    <source>
        <dbReference type="ARBA" id="ARBA00006484"/>
    </source>
</evidence>
<keyword evidence="4" id="KW-0472">Membrane</keyword>
<keyword evidence="4" id="KW-1133">Transmembrane helix</keyword>
<gene>
    <name evidence="5" type="ORF">IV454_29805</name>
</gene>
<keyword evidence="6" id="KW-1185">Reference proteome</keyword>
<sequence>MKPRLKPIKDQVIVITGATSGIGLTTARMAADEGASLVLAARGRDALDQLAGELRLHGARVVAVTADVGLPHDVARIGHAAIERFGRIDTWINNAGVAIFGKLEDVSLQDHQRLFQTNFWGVVHGSLEALKHMKTCGGALINLGSEVSDVALPLQGMYSASKHAVKGFTDALRVELAHDGAPVSVTLIKPAAVDTLFTVHAKNYMDREAALPPPIYAPELVAQAILYAARHPRRDVYVGAASRLMSLGGFHLPSLMDRTMRHILFRKQMREACAARIAQRRDALHAPDPANAMRERQGMGMVARVAESSTYTALSMRTRPLLGALLGVGALFAAWRLARRRTGHEF</sequence>
<dbReference type="SUPFAM" id="SSF51735">
    <property type="entry name" value="NAD(P)-binding Rossmann-fold domains"/>
    <property type="match status" value="1"/>
</dbReference>
<comment type="similarity">
    <text evidence="1 3">Belongs to the short-chain dehydrogenases/reductases (SDR) family.</text>
</comment>
<name>A0AA49A884_9BURK</name>
<dbReference type="PANTHER" id="PTHR44196:SF1">
    <property type="entry name" value="DEHYDROGENASE_REDUCTASE SDR FAMILY MEMBER 7B"/>
    <property type="match status" value="1"/>
</dbReference>
<keyword evidence="2" id="KW-0560">Oxidoreductase</keyword>
<dbReference type="CDD" id="cd05360">
    <property type="entry name" value="SDR_c3"/>
    <property type="match status" value="1"/>
</dbReference>
<dbReference type="InterPro" id="IPR036291">
    <property type="entry name" value="NAD(P)-bd_dom_sf"/>
</dbReference>
<evidence type="ECO:0000256" key="3">
    <source>
        <dbReference type="RuleBase" id="RU000363"/>
    </source>
</evidence>
<evidence type="ECO:0000256" key="4">
    <source>
        <dbReference type="SAM" id="Phobius"/>
    </source>
</evidence>
<reference evidence="5 6" key="1">
    <citation type="submission" date="2020-11" db="EMBL/GenBank/DDBJ databases">
        <authorList>
            <person name="Sun Q."/>
        </authorList>
    </citation>
    <scope>NUCLEOTIDE SEQUENCE [LARGE SCALE GENOMIC DNA]</scope>
    <source>
        <strain evidence="5 6">P8398</strain>
    </source>
</reference>
<keyword evidence="4" id="KW-0812">Transmembrane</keyword>
<dbReference type="RefSeq" id="WP_206089244.1">
    <property type="nucleotide sequence ID" value="NZ_CP065053.1"/>
</dbReference>
<dbReference type="PROSITE" id="PS00061">
    <property type="entry name" value="ADH_SHORT"/>
    <property type="match status" value="1"/>
</dbReference>
<dbReference type="Pfam" id="PF00106">
    <property type="entry name" value="adh_short"/>
    <property type="match status" value="1"/>
</dbReference>
<dbReference type="Proteomes" id="UP000662888">
    <property type="component" value="Chromosome"/>
</dbReference>